<reference evidence="7" key="1">
    <citation type="journal article" date="2023" name="Mol. Phylogenet. Evol.">
        <title>Genome-scale phylogeny and comparative genomics of the fungal order Sordariales.</title>
        <authorList>
            <person name="Hensen N."/>
            <person name="Bonometti L."/>
            <person name="Westerberg I."/>
            <person name="Brannstrom I.O."/>
            <person name="Guillou S."/>
            <person name="Cros-Aarteil S."/>
            <person name="Calhoun S."/>
            <person name="Haridas S."/>
            <person name="Kuo A."/>
            <person name="Mondo S."/>
            <person name="Pangilinan J."/>
            <person name="Riley R."/>
            <person name="LaButti K."/>
            <person name="Andreopoulos B."/>
            <person name="Lipzen A."/>
            <person name="Chen C."/>
            <person name="Yan M."/>
            <person name="Daum C."/>
            <person name="Ng V."/>
            <person name="Clum A."/>
            <person name="Steindorff A."/>
            <person name="Ohm R.A."/>
            <person name="Martin F."/>
            <person name="Silar P."/>
            <person name="Natvig D.O."/>
            <person name="Lalanne C."/>
            <person name="Gautier V."/>
            <person name="Ament-Velasquez S.L."/>
            <person name="Kruys A."/>
            <person name="Hutchinson M.I."/>
            <person name="Powell A.J."/>
            <person name="Barry K."/>
            <person name="Miller A.N."/>
            <person name="Grigoriev I.V."/>
            <person name="Debuchy R."/>
            <person name="Gladieux P."/>
            <person name="Hiltunen Thoren M."/>
            <person name="Johannesson H."/>
        </authorList>
    </citation>
    <scope>NUCLEOTIDE SEQUENCE</scope>
    <source>
        <strain evidence="7">CBS 123565</strain>
    </source>
</reference>
<dbReference type="CDD" id="cd12148">
    <property type="entry name" value="fungal_TF_MHR"/>
    <property type="match status" value="1"/>
</dbReference>
<dbReference type="PANTHER" id="PTHR46910:SF3">
    <property type="entry name" value="HALOTOLERANCE PROTEIN 9-RELATED"/>
    <property type="match status" value="1"/>
</dbReference>
<feature type="region of interest" description="Disordered" evidence="5">
    <location>
        <begin position="1"/>
        <end position="43"/>
    </location>
</feature>
<dbReference type="PROSITE" id="PS50048">
    <property type="entry name" value="ZN2_CY6_FUNGAL_2"/>
    <property type="match status" value="1"/>
</dbReference>
<dbReference type="Gene3D" id="4.10.240.10">
    <property type="entry name" value="Zn(2)-C6 fungal-type DNA-binding domain"/>
    <property type="match status" value="1"/>
</dbReference>
<evidence type="ECO:0000256" key="4">
    <source>
        <dbReference type="ARBA" id="ARBA00023242"/>
    </source>
</evidence>
<organism evidence="7 8">
    <name type="scientific">Trichocladium antarcticum</name>
    <dbReference type="NCBI Taxonomy" id="1450529"/>
    <lineage>
        <taxon>Eukaryota</taxon>
        <taxon>Fungi</taxon>
        <taxon>Dikarya</taxon>
        <taxon>Ascomycota</taxon>
        <taxon>Pezizomycotina</taxon>
        <taxon>Sordariomycetes</taxon>
        <taxon>Sordariomycetidae</taxon>
        <taxon>Sordariales</taxon>
        <taxon>Chaetomiaceae</taxon>
        <taxon>Trichocladium</taxon>
    </lineage>
</organism>
<name>A0AAN6UT15_9PEZI</name>
<reference evidence="7" key="2">
    <citation type="submission" date="2023-05" db="EMBL/GenBank/DDBJ databases">
        <authorList>
            <consortium name="Lawrence Berkeley National Laboratory"/>
            <person name="Steindorff A."/>
            <person name="Hensen N."/>
            <person name="Bonometti L."/>
            <person name="Westerberg I."/>
            <person name="Brannstrom I.O."/>
            <person name="Guillou S."/>
            <person name="Cros-Aarteil S."/>
            <person name="Calhoun S."/>
            <person name="Haridas S."/>
            <person name="Kuo A."/>
            <person name="Mondo S."/>
            <person name="Pangilinan J."/>
            <person name="Riley R."/>
            <person name="Labutti K."/>
            <person name="Andreopoulos B."/>
            <person name="Lipzen A."/>
            <person name="Chen C."/>
            <person name="Yanf M."/>
            <person name="Daum C."/>
            <person name="Ng V."/>
            <person name="Clum A."/>
            <person name="Ohm R."/>
            <person name="Martin F."/>
            <person name="Silar P."/>
            <person name="Natvig D."/>
            <person name="Lalanne C."/>
            <person name="Gautier V."/>
            <person name="Ament-Velasquez S.L."/>
            <person name="Kruys A."/>
            <person name="Hutchinson M.I."/>
            <person name="Powell A.J."/>
            <person name="Barry K."/>
            <person name="Miller A.N."/>
            <person name="Grigoriev I.V."/>
            <person name="Debuchy R."/>
            <person name="Gladieux P."/>
            <person name="Thoren M.H."/>
            <person name="Johannesson H."/>
        </authorList>
    </citation>
    <scope>NUCLEOTIDE SEQUENCE</scope>
    <source>
        <strain evidence="7">CBS 123565</strain>
    </source>
</reference>
<feature type="region of interest" description="Disordered" evidence="5">
    <location>
        <begin position="657"/>
        <end position="676"/>
    </location>
</feature>
<dbReference type="AlphaFoldDB" id="A0AAN6UT15"/>
<keyword evidence="2" id="KW-0479">Metal-binding</keyword>
<sequence>MGASAQFRALQPAPLRGAGPASSSASSSSASGRSPPSWFSAKGLTKRRKAVTQACHTCRANKAKCDGARPRCGGCAAGGGSCGYAGEAGQSRQAAQKSRLEGLEKVFSALQTMPYDEAERFLQRIRTADDVPLVFSSSDTDTQTTTTPASNLTTSVSSPSESSLAASSPRSFPVPAAPPKITLTTQPTSAPSLPSVVIPPRTAPLWAAQAEASSYFSRLFLPSAAATAAGVKSFYNSCGRLFHVFSPLQADEYYKAVFGADGQPDFSQKVAICCLCAIAAVGIQYNADDFEKGAEEVFHHVSRHFFTDVMEERPLEAIKVCALFAVYNMLDKATAALAYVEMGFAMCTRQSQSTSGLHPSSLFTADWVDFRGTWRTLLFLSSWLSSTLGYISGTDDQAFQKLLPVAEQDVDSYNAELGELVQAEMTKIVLLNAGILRNHLVFRELTTMGMDGIIKELQEWHVQLPPDLQLRSLQRDDWPPMVRWSIYHLHILYHGAFMLVYRRAAAECVRLQRAGEDTAWAGSDTSLLGLVKQGISSARDTARILKLLLAEQGVFKRCWIVICQAHTACVVLLHLVAQKQLHRLPASSWEDDLKLVQQCLNVLDFCGAVDSVAMRFRVRLSGIYTTLAGFTPENPTTTMQRVQDWIFLPAGPSELDDITTPADTPHHPPPAPDPSSAAYLFTMPPNANPPLLALSLSLLFALCRPWSDPEKPPAAAVSGSQLTAADQSQFLKRLEWDFGNVTPFRWDTDGMGMLGAGEVGPVGPSCFLDSEAPSGWSGAADLEGDGC</sequence>
<evidence type="ECO:0000259" key="6">
    <source>
        <dbReference type="PROSITE" id="PS50048"/>
    </source>
</evidence>
<feature type="compositionally biased region" description="Low complexity" evidence="5">
    <location>
        <begin position="12"/>
        <end position="37"/>
    </location>
</feature>
<evidence type="ECO:0000256" key="5">
    <source>
        <dbReference type="SAM" id="MobiDB-lite"/>
    </source>
</evidence>
<evidence type="ECO:0000256" key="1">
    <source>
        <dbReference type="ARBA" id="ARBA00004123"/>
    </source>
</evidence>
<dbReference type="InterPro" id="IPR050987">
    <property type="entry name" value="AtrR-like"/>
</dbReference>
<gene>
    <name evidence="7" type="ORF">BT67DRAFT_437707</name>
</gene>
<feature type="domain" description="Zn(2)-C6 fungal-type" evidence="6">
    <location>
        <begin position="54"/>
        <end position="84"/>
    </location>
</feature>
<dbReference type="GO" id="GO:0003677">
    <property type="term" value="F:DNA binding"/>
    <property type="evidence" value="ECO:0007669"/>
    <property type="project" value="UniProtKB-KW"/>
</dbReference>
<comment type="subcellular location">
    <subcellularLocation>
        <location evidence="1">Nucleus</location>
    </subcellularLocation>
</comment>
<proteinExistence type="predicted"/>
<dbReference type="EMBL" id="MU853401">
    <property type="protein sequence ID" value="KAK4138385.1"/>
    <property type="molecule type" value="Genomic_DNA"/>
</dbReference>
<dbReference type="Pfam" id="PF00172">
    <property type="entry name" value="Zn_clus"/>
    <property type="match status" value="1"/>
</dbReference>
<keyword evidence="4" id="KW-0539">Nucleus</keyword>
<dbReference type="SUPFAM" id="SSF57701">
    <property type="entry name" value="Zn2/Cys6 DNA-binding domain"/>
    <property type="match status" value="1"/>
</dbReference>
<keyword evidence="3" id="KW-0238">DNA-binding</keyword>
<dbReference type="GO" id="GO:0000981">
    <property type="term" value="F:DNA-binding transcription factor activity, RNA polymerase II-specific"/>
    <property type="evidence" value="ECO:0007669"/>
    <property type="project" value="InterPro"/>
</dbReference>
<keyword evidence="8" id="KW-1185">Reference proteome</keyword>
<comment type="caution">
    <text evidence="7">The sequence shown here is derived from an EMBL/GenBank/DDBJ whole genome shotgun (WGS) entry which is preliminary data.</text>
</comment>
<accession>A0AAN6UT15</accession>
<evidence type="ECO:0000256" key="3">
    <source>
        <dbReference type="ARBA" id="ARBA00023125"/>
    </source>
</evidence>
<dbReference type="Proteomes" id="UP001304895">
    <property type="component" value="Unassembled WGS sequence"/>
</dbReference>
<dbReference type="InterPro" id="IPR001138">
    <property type="entry name" value="Zn2Cys6_DnaBD"/>
</dbReference>
<dbReference type="GO" id="GO:0005634">
    <property type="term" value="C:nucleus"/>
    <property type="evidence" value="ECO:0007669"/>
    <property type="project" value="UniProtKB-SubCell"/>
</dbReference>
<evidence type="ECO:0000256" key="2">
    <source>
        <dbReference type="ARBA" id="ARBA00022723"/>
    </source>
</evidence>
<protein>
    <recommendedName>
        <fullName evidence="6">Zn(2)-C6 fungal-type domain-containing protein</fullName>
    </recommendedName>
</protein>
<dbReference type="PANTHER" id="PTHR46910">
    <property type="entry name" value="TRANSCRIPTION FACTOR PDR1"/>
    <property type="match status" value="1"/>
</dbReference>
<dbReference type="PROSITE" id="PS00463">
    <property type="entry name" value="ZN2_CY6_FUNGAL_1"/>
    <property type="match status" value="1"/>
</dbReference>
<dbReference type="InterPro" id="IPR036864">
    <property type="entry name" value="Zn2-C6_fun-type_DNA-bd_sf"/>
</dbReference>
<feature type="compositionally biased region" description="Low complexity" evidence="5">
    <location>
        <begin position="136"/>
        <end position="171"/>
    </location>
</feature>
<evidence type="ECO:0000313" key="8">
    <source>
        <dbReference type="Proteomes" id="UP001304895"/>
    </source>
</evidence>
<dbReference type="SMART" id="SM00066">
    <property type="entry name" value="GAL4"/>
    <property type="match status" value="1"/>
</dbReference>
<evidence type="ECO:0000313" key="7">
    <source>
        <dbReference type="EMBL" id="KAK4138385.1"/>
    </source>
</evidence>
<feature type="region of interest" description="Disordered" evidence="5">
    <location>
        <begin position="135"/>
        <end position="189"/>
    </location>
</feature>
<dbReference type="GO" id="GO:0008270">
    <property type="term" value="F:zinc ion binding"/>
    <property type="evidence" value="ECO:0007669"/>
    <property type="project" value="InterPro"/>
</dbReference>